<dbReference type="STRING" id="4577.A0A1D6F7K8"/>
<dbReference type="PANTHER" id="PTHR31642">
    <property type="entry name" value="TRICHOTHECENE 3-O-ACETYLTRANSFERASE"/>
    <property type="match status" value="1"/>
</dbReference>
<dbReference type="GeneID" id="103648159"/>
<dbReference type="FunFam" id="3.30.559.10:FF:000008">
    <property type="entry name" value="Tryptamine hydroxycinnamoyl transferase"/>
    <property type="match status" value="1"/>
</dbReference>
<dbReference type="EMBL" id="CM007648">
    <property type="protein sequence ID" value="ONM27211.1"/>
    <property type="molecule type" value="Genomic_DNA"/>
</dbReference>
<proteinExistence type="evidence at protein level"/>
<evidence type="ECO:0000313" key="6">
    <source>
        <dbReference type="EnsemblPlants" id="Zm00001eb115090_P001"/>
    </source>
</evidence>
<dbReference type="AlphaFoldDB" id="A0A1D6F7K8"/>
<dbReference type="eggNOG" id="ENOG502QTU2">
    <property type="taxonomic scope" value="Eukaryota"/>
</dbReference>
<evidence type="ECO:0000256" key="3">
    <source>
        <dbReference type="ARBA" id="ARBA00023315"/>
    </source>
</evidence>
<dbReference type="Gene3D" id="3.30.559.10">
    <property type="entry name" value="Chloramphenicol acetyltransferase-like domain"/>
    <property type="match status" value="2"/>
</dbReference>
<dbReference type="Gramene" id="Zm00001eb115090_T001">
    <property type="protein sequence ID" value="Zm00001eb115090_P001"/>
    <property type="gene ID" value="Zm00001eb115090"/>
</dbReference>
<sequence>MKITVQSSKLVTGSSSGGRPSSADAAEAVPLTVFDKLHYDLYVHALYFFHPPAPPSSVLEAGLAAALAEYPEWAGRLGVDARGNRAILLNGAGARLVEATAAAADVCSLDSVVPPEPATPATMSLHPSAEDAVDGEVLLLQVTRFACGSFVVGTAVQHVVGDGAAFHCFVSAWGQASRGAAVDPAPVHDRVSFFVPRHPPLVEFEHRGAEYKRPPRPREGEEKAGGSESGAKAKANADVGEKQLVTRRVNFSREFVAELKTRASAGAPLPRRYSTLQCVAAHLWRCVTRARRLDARARTTLRIAVNGRSRMRNPRVPEAYAGNVVLWARATAAAGGLVRSPLPEAVRLVSEAVAAVDDAYFRSVIDFASSGALEEEGLVPAADPLETVFSPDVEVYSLLGASFQDFDFGGGPPFFFMPSYSPVEGAVFVVSSFSGDGSIDAYVPLFSHAMDIFDKCCHSLPAADARL</sequence>
<protein>
    <submittedName>
        <fullName evidence="5">Spermidine hydroxycinnamoyl transferase</fullName>
    </submittedName>
</protein>
<dbReference type="InterPro" id="IPR050317">
    <property type="entry name" value="Plant_Fungal_Acyltransferase"/>
</dbReference>
<dbReference type="SMR" id="A0A1D6F7K8"/>
<dbReference type="GO" id="GO:0016747">
    <property type="term" value="F:acyltransferase activity, transferring groups other than amino-acyl groups"/>
    <property type="evidence" value="ECO:0000318"/>
    <property type="project" value="GO_Central"/>
</dbReference>
<reference evidence="5 7" key="1">
    <citation type="submission" date="2015-12" db="EMBL/GenBank/DDBJ databases">
        <title>Update maize B73 reference genome by single molecule sequencing technologies.</title>
        <authorList>
            <consortium name="Maize Genome Sequencing Project"/>
            <person name="Ware D."/>
        </authorList>
    </citation>
    <scope>NUCLEOTIDE SEQUENCE [LARGE SCALE GENOMIC DNA]</scope>
    <source>
        <strain evidence="7">cv. B73</strain>
        <tissue evidence="5">Seedling</tissue>
    </source>
</reference>
<gene>
    <name evidence="6" type="primary">LOC103648159</name>
    <name evidence="5" type="ORF">ZEAMMB73_Zm00001d007606</name>
</gene>
<keyword evidence="2 5" id="KW-0808">Transferase</keyword>
<dbReference type="Pfam" id="PF02458">
    <property type="entry name" value="Transferase"/>
    <property type="match status" value="1"/>
</dbReference>
<evidence type="ECO:0000256" key="1">
    <source>
        <dbReference type="ARBA" id="ARBA00009861"/>
    </source>
</evidence>
<evidence type="ECO:0000256" key="2">
    <source>
        <dbReference type="ARBA" id="ARBA00022679"/>
    </source>
</evidence>
<dbReference type="PANTHER" id="PTHR31642:SF13">
    <property type="entry name" value="AGMATINE HYDROXYCINNAMOYLTRANSFERASE 1"/>
    <property type="match status" value="1"/>
</dbReference>
<comment type="similarity">
    <text evidence="1">Belongs to the plant acyltransferase family.</text>
</comment>
<keyword evidence="8" id="KW-1267">Proteomics identification</keyword>
<dbReference type="IntAct" id="A0A1D6F7K8">
    <property type="interactions" value="1"/>
</dbReference>
<dbReference type="OrthoDB" id="671439at2759"/>
<evidence type="ECO:0000313" key="5">
    <source>
        <dbReference type="EMBL" id="ONM27211.1"/>
    </source>
</evidence>
<feature type="compositionally biased region" description="Polar residues" evidence="4">
    <location>
        <begin position="1"/>
        <end position="19"/>
    </location>
</feature>
<dbReference type="PaxDb" id="4577-GRMZM2G175082_P01"/>
<evidence type="ECO:0000313" key="7">
    <source>
        <dbReference type="Proteomes" id="UP000007305"/>
    </source>
</evidence>
<feature type="region of interest" description="Disordered" evidence="4">
    <location>
        <begin position="1"/>
        <end position="23"/>
    </location>
</feature>
<dbReference type="InterPro" id="IPR023213">
    <property type="entry name" value="CAT-like_dom_sf"/>
</dbReference>
<reference evidence="6" key="3">
    <citation type="submission" date="2021-05" db="UniProtKB">
        <authorList>
            <consortium name="EnsemblPlants"/>
        </authorList>
    </citation>
    <scope>IDENTIFICATION</scope>
    <source>
        <strain evidence="6">cv. B73</strain>
    </source>
</reference>
<evidence type="ECO:0000256" key="4">
    <source>
        <dbReference type="SAM" id="MobiDB-lite"/>
    </source>
</evidence>
<organism evidence="5">
    <name type="scientific">Zea mays</name>
    <name type="common">Maize</name>
    <dbReference type="NCBI Taxonomy" id="4577"/>
    <lineage>
        <taxon>Eukaryota</taxon>
        <taxon>Viridiplantae</taxon>
        <taxon>Streptophyta</taxon>
        <taxon>Embryophyta</taxon>
        <taxon>Tracheophyta</taxon>
        <taxon>Spermatophyta</taxon>
        <taxon>Magnoliopsida</taxon>
        <taxon>Liliopsida</taxon>
        <taxon>Poales</taxon>
        <taxon>Poaceae</taxon>
        <taxon>PACMAD clade</taxon>
        <taxon>Panicoideae</taxon>
        <taxon>Andropogonodae</taxon>
        <taxon>Andropogoneae</taxon>
        <taxon>Tripsacinae</taxon>
        <taxon>Zea</taxon>
    </lineage>
</organism>
<keyword evidence="7" id="KW-1185">Reference proteome</keyword>
<accession>A0A1D6F7K8</accession>
<dbReference type="Proteomes" id="UP000007305">
    <property type="component" value="Chromosome 2"/>
</dbReference>
<dbReference type="RefSeq" id="NP_001339074.1">
    <property type="nucleotide sequence ID" value="NM_001352145.1"/>
</dbReference>
<evidence type="ECO:0007829" key="8">
    <source>
        <dbReference type="PeptideAtlas" id="A0A1D6F7K8"/>
    </source>
</evidence>
<feature type="compositionally biased region" description="Basic and acidic residues" evidence="4">
    <location>
        <begin position="205"/>
        <end position="225"/>
    </location>
</feature>
<dbReference type="OMA" id="RNCCTSG"/>
<reference evidence="6" key="2">
    <citation type="submission" date="2019-07" db="EMBL/GenBank/DDBJ databases">
        <authorList>
            <person name="Seetharam A."/>
            <person name="Woodhouse M."/>
            <person name="Cannon E."/>
        </authorList>
    </citation>
    <scope>NUCLEOTIDE SEQUENCE [LARGE SCALE GENOMIC DNA]</scope>
    <source>
        <strain evidence="6">cv. B73</strain>
    </source>
</reference>
<dbReference type="EnsemblPlants" id="Zm00001eb115090_T001">
    <property type="protein sequence ID" value="Zm00001eb115090_P001"/>
    <property type="gene ID" value="Zm00001eb115090"/>
</dbReference>
<feature type="region of interest" description="Disordered" evidence="4">
    <location>
        <begin position="205"/>
        <end position="238"/>
    </location>
</feature>
<name>A0A1D6F7K8_MAIZE</name>
<keyword evidence="3" id="KW-0012">Acyltransferase</keyword>